<dbReference type="SUPFAM" id="SSF49452">
    <property type="entry name" value="Starch-binding domain-like"/>
    <property type="match status" value="2"/>
</dbReference>
<dbReference type="CDD" id="cd11341">
    <property type="entry name" value="AmyAc_Pullulanase_LD-like"/>
    <property type="match status" value="1"/>
</dbReference>
<proteinExistence type="inferred from homology"/>
<evidence type="ECO:0000259" key="10">
    <source>
        <dbReference type="SMART" id="SM00642"/>
    </source>
</evidence>
<dbReference type="RefSeq" id="WP_274359945.1">
    <property type="nucleotide sequence ID" value="NZ_CP118101.1"/>
</dbReference>
<feature type="domain" description="Glycosyl hydrolase family 13 catalytic" evidence="10">
    <location>
        <begin position="509"/>
        <end position="891"/>
    </location>
</feature>
<dbReference type="InterPro" id="IPR006047">
    <property type="entry name" value="GH13_cat_dom"/>
</dbReference>
<comment type="catalytic activity">
    <reaction evidence="6">
        <text>Hydrolysis of (1-&gt;6)-alpha-D-glucosidic linkages in pullulan, amylopectin and glycogen, and in the alpha- and beta-limit dextrins of amylopectin and glycogen.</text>
        <dbReference type="EC" id="3.2.1.41"/>
    </reaction>
</comment>
<dbReference type="InterPro" id="IPR005323">
    <property type="entry name" value="CBM41_pullulanase"/>
</dbReference>
<evidence type="ECO:0000256" key="5">
    <source>
        <dbReference type="ARBA" id="ARBA00023295"/>
    </source>
</evidence>
<dbReference type="GO" id="GO:0051060">
    <property type="term" value="F:pullulanase activity"/>
    <property type="evidence" value="ECO:0007669"/>
    <property type="project" value="UniProtKB-EC"/>
</dbReference>
<accession>A0AAX3N5T6</accession>
<protein>
    <recommendedName>
        <fullName evidence="7">pullulanase</fullName>
        <ecNumber evidence="7">3.2.1.41</ecNumber>
    </recommendedName>
    <alternativeName>
        <fullName evidence="8">Alpha-dextrin endo-1,6-alpha-glucosidase</fullName>
    </alternativeName>
    <alternativeName>
        <fullName evidence="9">Pullulan 6-glucanohydrolase</fullName>
    </alternativeName>
</protein>
<sequence length="1037" mass="115234">MRNYRSLRTALTVFIAAVMVLTSIWIVPVDAQENHSIQSIPEQNLRIHYDGTGENLGVWVWEDVELPSAEWPNGAIPFTSEQKDAYGAYVDIPLIADAKKVGFLIVDRTTGEKHGGDKMLELSSTNINEVWLKQGSDEILLYEPVPLADGVVRIHYSRADQDYNGYGLWLWEDVKAPSMDWPQGALPFTNEQTDQYGAYIDVELTEDATKLGFLIVNRNNGEEKDGGDKSFSLLQHYNHLWIREGDDQVYVSPYGELATGVTAATVTSKDQIELKFTRTVGLTSDAVSKELIIKDQAGSTVEVSEVKITENNTAEITAAFDLSKLPLTVTYAGISVKAELHWRVIDELYAYKGNDLGATYSKRKVTFKLWAPTASSVTLNVYDKKDASVHIGSKELTLQEQGVWKTVVRPAELGVKDLKNYFYQYEVVNNGVSQKVLDPYAKSMAAFQVDTSGAAGQDGDVVGKAAIIDLSKTNPKGYNYAKIDGYKNREDAIIWELHVRDYTSDPSIQDDLTSRWGTYSALEDKLDYMKSLGVTHVQLLPVMAWYYGDETNMAGRELQYSAGGNEYNWGYDPHNYFSPDGAYSEDATNPELRVKELKSMIDAIHDAGMGVILDVVYTHMANADLLNDIVPNYYAWKDSNGAYVGGFGNNLATNHVMAEKLMVDSVKYWFDEYKIDGMRFDMMGDATSGSIQKAYDAASKLNPNALFIGEGWRTFSGANADPELAGQGADQDWMAKTDDVGVFSDEIRNELKSGFGSEGEPRFLTGGARDINLIMSNIKGQPTNTPADDPGDMVQYIEAHDNLPLYDVIAQSIKKDPAIPANDLEIHQRIRLGNLMLLTSQGTAFLHAGQEYGRTKQWHGEGLPEQKYHALSDETGKVFGYFIHDSYDSSDAINKFDWSKALDSKKYPVNSVTREYTEGLIQLRKSTNAFRLGDESLVNKNVSLIEAPEMNSKDLIVAYKNESTDKTGTYYVFVNADQTARTLSLDTDLTKGTVIVDQDEAGVKAVSDKSGFKLSKTSISLEPLTAVVIKMNDKSRK</sequence>
<dbReference type="InterPro" id="IPR017853">
    <property type="entry name" value="GH"/>
</dbReference>
<dbReference type="PANTHER" id="PTHR43002">
    <property type="entry name" value="GLYCOGEN DEBRANCHING ENZYME"/>
    <property type="match status" value="1"/>
</dbReference>
<dbReference type="CDD" id="cd10315">
    <property type="entry name" value="CBM41_pullulanase"/>
    <property type="match status" value="2"/>
</dbReference>
<dbReference type="Gene3D" id="2.60.40.10">
    <property type="entry name" value="Immunoglobulins"/>
    <property type="match status" value="1"/>
</dbReference>
<dbReference type="SUPFAM" id="SSF81296">
    <property type="entry name" value="E set domains"/>
    <property type="match status" value="1"/>
</dbReference>
<dbReference type="GO" id="GO:0005975">
    <property type="term" value="P:carbohydrate metabolic process"/>
    <property type="evidence" value="ECO:0007669"/>
    <property type="project" value="InterPro"/>
</dbReference>
<dbReference type="EMBL" id="CP118101">
    <property type="protein sequence ID" value="WDH84962.1"/>
    <property type="molecule type" value="Genomic_DNA"/>
</dbReference>
<dbReference type="Gene3D" id="2.60.40.1110">
    <property type="match status" value="2"/>
</dbReference>
<evidence type="ECO:0000256" key="4">
    <source>
        <dbReference type="ARBA" id="ARBA00022837"/>
    </source>
</evidence>
<keyword evidence="3 11" id="KW-0378">Hydrolase</keyword>
<evidence type="ECO:0000313" key="12">
    <source>
        <dbReference type="Proteomes" id="UP001220962"/>
    </source>
</evidence>
<name>A0AAX3N5T6_9BACL</name>
<dbReference type="CDD" id="cd02860">
    <property type="entry name" value="E_set_Pullulanase"/>
    <property type="match status" value="1"/>
</dbReference>
<dbReference type="AlphaFoldDB" id="A0AAX3N5T6"/>
<dbReference type="InterPro" id="IPR004193">
    <property type="entry name" value="Glyco_hydro_13_N"/>
</dbReference>
<evidence type="ECO:0000256" key="7">
    <source>
        <dbReference type="ARBA" id="ARBA00024062"/>
    </source>
</evidence>
<dbReference type="Gene3D" id="3.20.20.80">
    <property type="entry name" value="Glycosidases"/>
    <property type="match status" value="1"/>
</dbReference>
<dbReference type="GO" id="GO:0030246">
    <property type="term" value="F:carbohydrate binding"/>
    <property type="evidence" value="ECO:0007669"/>
    <property type="project" value="InterPro"/>
</dbReference>
<gene>
    <name evidence="11" type="ORF">PUW23_12425</name>
</gene>
<dbReference type="SMART" id="SM00642">
    <property type="entry name" value="Aamy"/>
    <property type="match status" value="1"/>
</dbReference>
<dbReference type="InterPro" id="IPR040806">
    <property type="entry name" value="SpuA_C"/>
</dbReference>
<evidence type="ECO:0000256" key="9">
    <source>
        <dbReference type="ARBA" id="ARBA00031076"/>
    </source>
</evidence>
<dbReference type="InterPro" id="IPR011838">
    <property type="entry name" value="Pullulan_Gpos"/>
</dbReference>
<dbReference type="InterPro" id="IPR013784">
    <property type="entry name" value="Carb-bd-like_fold"/>
</dbReference>
<dbReference type="EC" id="3.2.1.41" evidence="7"/>
<dbReference type="SUPFAM" id="SSF51445">
    <property type="entry name" value="(Trans)glycosidases"/>
    <property type="match status" value="1"/>
</dbReference>
<evidence type="ECO:0000256" key="3">
    <source>
        <dbReference type="ARBA" id="ARBA00022801"/>
    </source>
</evidence>
<keyword evidence="2" id="KW-0732">Signal</keyword>
<dbReference type="NCBIfam" id="TIGR02102">
    <property type="entry name" value="pullulan_Gpos"/>
    <property type="match status" value="1"/>
</dbReference>
<keyword evidence="4" id="KW-0106">Calcium</keyword>
<organism evidence="11 12">
    <name type="scientific">Paenibacillus urinalis</name>
    <dbReference type="NCBI Taxonomy" id="521520"/>
    <lineage>
        <taxon>Bacteria</taxon>
        <taxon>Bacillati</taxon>
        <taxon>Bacillota</taxon>
        <taxon>Bacilli</taxon>
        <taxon>Bacillales</taxon>
        <taxon>Paenibacillaceae</taxon>
        <taxon>Paenibacillus</taxon>
    </lineage>
</organism>
<dbReference type="InterPro" id="IPR014756">
    <property type="entry name" value="Ig_E-set"/>
</dbReference>
<dbReference type="Proteomes" id="UP001220962">
    <property type="component" value="Chromosome"/>
</dbReference>
<dbReference type="InterPro" id="IPR014755">
    <property type="entry name" value="Cu-Rt/internalin_Ig-like"/>
</dbReference>
<dbReference type="Gene3D" id="2.60.40.1180">
    <property type="entry name" value="Golgi alpha-mannosidase II"/>
    <property type="match status" value="1"/>
</dbReference>
<dbReference type="Pfam" id="PF03714">
    <property type="entry name" value="PUD"/>
    <property type="match status" value="2"/>
</dbReference>
<dbReference type="InterPro" id="IPR013783">
    <property type="entry name" value="Ig-like_fold"/>
</dbReference>
<dbReference type="Pfam" id="PF02922">
    <property type="entry name" value="CBM_48"/>
    <property type="match status" value="1"/>
</dbReference>
<dbReference type="Gene3D" id="2.60.40.1220">
    <property type="match status" value="1"/>
</dbReference>
<keyword evidence="5 11" id="KW-0326">Glycosidase</keyword>
<reference evidence="11" key="1">
    <citation type="submission" date="2023-02" db="EMBL/GenBank/DDBJ databases">
        <title>Pathogen: clinical or host-associated sample.</title>
        <authorList>
            <person name="Hergert J."/>
            <person name="Casey R."/>
            <person name="Wagner J."/>
            <person name="Young E.L."/>
            <person name="Oakeson K.F."/>
        </authorList>
    </citation>
    <scope>NUCLEOTIDE SEQUENCE</scope>
    <source>
        <strain evidence="11">2022CK-00830</strain>
    </source>
</reference>
<dbReference type="InterPro" id="IPR013780">
    <property type="entry name" value="Glyco_hydro_b"/>
</dbReference>
<evidence type="ECO:0000256" key="6">
    <source>
        <dbReference type="ARBA" id="ARBA00023965"/>
    </source>
</evidence>
<evidence type="ECO:0000313" key="11">
    <source>
        <dbReference type="EMBL" id="WDH84962.1"/>
    </source>
</evidence>
<comment type="similarity">
    <text evidence="1">Belongs to the glycosyl hydrolase 13 family.</text>
</comment>
<evidence type="ECO:0000256" key="1">
    <source>
        <dbReference type="ARBA" id="ARBA00008061"/>
    </source>
</evidence>
<evidence type="ECO:0000256" key="8">
    <source>
        <dbReference type="ARBA" id="ARBA00029618"/>
    </source>
</evidence>
<dbReference type="Pfam" id="PF18033">
    <property type="entry name" value="SpuA_C"/>
    <property type="match status" value="1"/>
</dbReference>
<dbReference type="Pfam" id="PF00128">
    <property type="entry name" value="Alpha-amylase"/>
    <property type="match status" value="1"/>
</dbReference>
<evidence type="ECO:0000256" key="2">
    <source>
        <dbReference type="ARBA" id="ARBA00022729"/>
    </source>
</evidence>